<dbReference type="PROSITE" id="PS50943">
    <property type="entry name" value="HTH_CROC1"/>
    <property type="match status" value="1"/>
</dbReference>
<feature type="domain" description="HTH cro/C1-type" evidence="4">
    <location>
        <begin position="18"/>
        <end position="72"/>
    </location>
</feature>
<dbReference type="Proteomes" id="UP000239833">
    <property type="component" value="Chromosome"/>
</dbReference>
<dbReference type="Pfam" id="PF01381">
    <property type="entry name" value="HTH_3"/>
    <property type="match status" value="1"/>
</dbReference>
<dbReference type="SUPFAM" id="SSF51306">
    <property type="entry name" value="LexA/Signal peptidase"/>
    <property type="match status" value="1"/>
</dbReference>
<sequence length="232" mass="26727">MKLNKTVQYQRKVLADNIKKLLETKGKTQTDMARDLGIAETTVSSWVNCERYPRLDKIQLMADYFNVRRSELTEEKTDTCRELKIRNYPYFSTVSAGLPIEVEAISSFSTETIAVPDYIMGKWAGSDDVYIMRVNGDSMNKVIPHNSLIAVKKVDLYSLKNGDIVIFSYEQEYAVKRFYIDETNRRVIFRPDSTDRSFVDFTVPFEEVGKVRINGKVVVYMVEMNGIESDGF</sequence>
<dbReference type="CDD" id="cd00093">
    <property type="entry name" value="HTH_XRE"/>
    <property type="match status" value="1"/>
</dbReference>
<dbReference type="Pfam" id="PF00717">
    <property type="entry name" value="Peptidase_S24"/>
    <property type="match status" value="1"/>
</dbReference>
<organism evidence="5 6">
    <name type="scientific">Paenibacillus larvae subsp. larvae</name>
    <dbReference type="NCBI Taxonomy" id="147375"/>
    <lineage>
        <taxon>Bacteria</taxon>
        <taxon>Bacillati</taxon>
        <taxon>Bacillota</taxon>
        <taxon>Bacilli</taxon>
        <taxon>Bacillales</taxon>
        <taxon>Paenibacillaceae</taxon>
        <taxon>Paenibacillus</taxon>
    </lineage>
</organism>
<dbReference type="InterPro" id="IPR015927">
    <property type="entry name" value="Peptidase_S24_S26A/B/C"/>
</dbReference>
<dbReference type="InterPro" id="IPR001387">
    <property type="entry name" value="Cro/C1-type_HTH"/>
</dbReference>
<gene>
    <name evidence="5" type="primary">lexA_3</name>
    <name evidence="5" type="ORF">ERICIII_02151</name>
</gene>
<dbReference type="RefSeq" id="WP_079940639.1">
    <property type="nucleotide sequence ID" value="NZ_CP019655.1"/>
</dbReference>
<dbReference type="EC" id="3.4.21.88" evidence="5"/>
<accession>A0A2L1UDT9</accession>
<reference evidence="6" key="1">
    <citation type="submission" date="2017-02" db="EMBL/GenBank/DDBJ databases">
        <title>Delineation of Paenibacillus larvae strains originating from foulbrood outbreaks.</title>
        <authorList>
            <person name="Beims H."/>
            <person name="Bunk B."/>
            <person name="Sproeer C."/>
            <person name="Mohr K.I."/>
            <person name="Pradella S."/>
            <person name="Guenther G."/>
            <person name="Rohde M."/>
            <person name="von der Ohe W."/>
            <person name="Steinert M."/>
        </authorList>
    </citation>
    <scope>NUCLEOTIDE SEQUENCE [LARGE SCALE GENOMIC DNA]</scope>
    <source>
        <strain evidence="6">Eric_III</strain>
    </source>
</reference>
<evidence type="ECO:0000256" key="1">
    <source>
        <dbReference type="ARBA" id="ARBA00023015"/>
    </source>
</evidence>
<dbReference type="GeneID" id="64218870"/>
<dbReference type="Gene3D" id="2.10.109.10">
    <property type="entry name" value="Umud Fragment, subunit A"/>
    <property type="match status" value="1"/>
</dbReference>
<dbReference type="PANTHER" id="PTHR40661">
    <property type="match status" value="1"/>
</dbReference>
<keyword evidence="2" id="KW-0238">DNA-binding</keyword>
<dbReference type="GO" id="GO:0003677">
    <property type="term" value="F:DNA binding"/>
    <property type="evidence" value="ECO:0007669"/>
    <property type="project" value="UniProtKB-KW"/>
</dbReference>
<keyword evidence="5" id="KW-0378">Hydrolase</keyword>
<dbReference type="PANTHER" id="PTHR40661:SF1">
    <property type="entry name" value="HTH CRO_C1-TYPE DOMAIN-CONTAINING PROTEIN"/>
    <property type="match status" value="1"/>
</dbReference>
<evidence type="ECO:0000313" key="5">
    <source>
        <dbReference type="EMBL" id="AVF26312.1"/>
    </source>
</evidence>
<dbReference type="CDD" id="cd06529">
    <property type="entry name" value="S24_LexA-like"/>
    <property type="match status" value="1"/>
</dbReference>
<evidence type="ECO:0000259" key="4">
    <source>
        <dbReference type="PROSITE" id="PS50943"/>
    </source>
</evidence>
<keyword evidence="3" id="KW-0804">Transcription</keyword>
<dbReference type="InterPro" id="IPR036286">
    <property type="entry name" value="LexA/Signal_pep-like_sf"/>
</dbReference>
<evidence type="ECO:0000256" key="3">
    <source>
        <dbReference type="ARBA" id="ARBA00023163"/>
    </source>
</evidence>
<evidence type="ECO:0000256" key="2">
    <source>
        <dbReference type="ARBA" id="ARBA00023125"/>
    </source>
</evidence>
<name>A0A2L1UDT9_9BACL</name>
<dbReference type="SUPFAM" id="SSF47413">
    <property type="entry name" value="lambda repressor-like DNA-binding domains"/>
    <property type="match status" value="1"/>
</dbReference>
<protein>
    <submittedName>
        <fullName evidence="5">LexA repressor</fullName>
        <ecNumber evidence="5">3.4.21.88</ecNumber>
    </submittedName>
</protein>
<dbReference type="InterPro" id="IPR039418">
    <property type="entry name" value="LexA-like"/>
</dbReference>
<dbReference type="Gene3D" id="1.10.260.40">
    <property type="entry name" value="lambda repressor-like DNA-binding domains"/>
    <property type="match status" value="1"/>
</dbReference>
<dbReference type="GO" id="GO:0004252">
    <property type="term" value="F:serine-type endopeptidase activity"/>
    <property type="evidence" value="ECO:0007669"/>
    <property type="project" value="UniProtKB-EC"/>
</dbReference>
<proteinExistence type="predicted"/>
<keyword evidence="1" id="KW-0805">Transcription regulation</keyword>
<dbReference type="AlphaFoldDB" id="A0A2L1UDT9"/>
<dbReference type="SMART" id="SM00530">
    <property type="entry name" value="HTH_XRE"/>
    <property type="match status" value="1"/>
</dbReference>
<dbReference type="EMBL" id="CP019655">
    <property type="protein sequence ID" value="AVF26312.1"/>
    <property type="molecule type" value="Genomic_DNA"/>
</dbReference>
<evidence type="ECO:0000313" key="6">
    <source>
        <dbReference type="Proteomes" id="UP000239833"/>
    </source>
</evidence>
<dbReference type="InterPro" id="IPR010982">
    <property type="entry name" value="Lambda_DNA-bd_dom_sf"/>
</dbReference>